<evidence type="ECO:0000256" key="2">
    <source>
        <dbReference type="ARBA" id="ARBA00022448"/>
    </source>
</evidence>
<evidence type="ECO:0000313" key="9">
    <source>
        <dbReference type="EMBL" id="AHC15872.1"/>
    </source>
</evidence>
<feature type="domain" description="ABC transmembrane type-1" evidence="8">
    <location>
        <begin position="71"/>
        <end position="261"/>
    </location>
</feature>
<dbReference type="AlphaFoldDB" id="V5WJ62"/>
<dbReference type="CDD" id="cd06261">
    <property type="entry name" value="TM_PBP2"/>
    <property type="match status" value="1"/>
</dbReference>
<dbReference type="OrthoDB" id="9773467at2"/>
<keyword evidence="10" id="KW-1185">Reference proteome</keyword>
<name>V5WJ62_9SPIO</name>
<reference evidence="9 10" key="1">
    <citation type="journal article" date="2015" name="Stand. Genomic Sci.">
        <title>Complete genome sequence and description of Salinispira pacifica gen. nov., sp. nov., a novel spirochaete isolated form a hypersaline microbial mat.</title>
        <authorList>
            <person name="Ben Hania W."/>
            <person name="Joseph M."/>
            <person name="Schumann P."/>
            <person name="Bunk B."/>
            <person name="Fiebig A."/>
            <person name="Sproer C."/>
            <person name="Klenk H.P."/>
            <person name="Fardeau M.L."/>
            <person name="Spring S."/>
        </authorList>
    </citation>
    <scope>NUCLEOTIDE SEQUENCE [LARGE SCALE GENOMIC DNA]</scope>
    <source>
        <strain evidence="9 10">L21-RPul-D2</strain>
    </source>
</reference>
<dbReference type="HOGENOM" id="CLU_016047_1_1_12"/>
<evidence type="ECO:0000259" key="8">
    <source>
        <dbReference type="PROSITE" id="PS50928"/>
    </source>
</evidence>
<keyword evidence="4 7" id="KW-0812">Transmembrane</keyword>
<protein>
    <submittedName>
        <fullName evidence="9">Putative chitobiose ABC transport system, permease protein 2</fullName>
    </submittedName>
</protein>
<keyword evidence="6 7" id="KW-0472">Membrane</keyword>
<evidence type="ECO:0000256" key="5">
    <source>
        <dbReference type="ARBA" id="ARBA00022989"/>
    </source>
</evidence>
<keyword evidence="2 7" id="KW-0813">Transport</keyword>
<dbReference type="EMBL" id="CP006939">
    <property type="protein sequence ID" value="AHC15872.1"/>
    <property type="molecule type" value="Genomic_DNA"/>
</dbReference>
<feature type="transmembrane region" description="Helical" evidence="7">
    <location>
        <begin position="181"/>
        <end position="204"/>
    </location>
</feature>
<evidence type="ECO:0000256" key="1">
    <source>
        <dbReference type="ARBA" id="ARBA00004651"/>
    </source>
</evidence>
<evidence type="ECO:0000313" key="10">
    <source>
        <dbReference type="Proteomes" id="UP000018680"/>
    </source>
</evidence>
<sequence length="276" mass="30946">MIYRQSRVEKIILYAFLVFMAILSIVPFYMMIINSTHTNVEISQRVWFTPGSALLENYQIIQDKVNIWQGFIASLIITVPSVVLAAIFSTMTAYGFAKFQFRGKEVLFWIILGTMMVPQQLGLIGYYDLLSKIGMIDSYLPLIIPTAAHAAMVFFIRAYIESSISDSLIEAAIIDGGGEWYIFRRIIFPLAMPSIATMSIFTFIQKWNDLLTPLVLLNSAKKFPMPVVVSNIRGLYESNFGAIYLGVTISIIPIIIVVIIFSRSIIKGLTVGAIKG</sequence>
<evidence type="ECO:0000256" key="3">
    <source>
        <dbReference type="ARBA" id="ARBA00022475"/>
    </source>
</evidence>
<keyword evidence="3" id="KW-1003">Cell membrane</keyword>
<dbReference type="STRING" id="1307761.L21SP2_2520"/>
<dbReference type="Proteomes" id="UP000018680">
    <property type="component" value="Chromosome"/>
</dbReference>
<dbReference type="InterPro" id="IPR035906">
    <property type="entry name" value="MetI-like_sf"/>
</dbReference>
<feature type="transmembrane region" description="Helical" evidence="7">
    <location>
        <begin position="12"/>
        <end position="33"/>
    </location>
</feature>
<evidence type="ECO:0000256" key="4">
    <source>
        <dbReference type="ARBA" id="ARBA00022692"/>
    </source>
</evidence>
<feature type="transmembrane region" description="Helical" evidence="7">
    <location>
        <begin position="242"/>
        <end position="261"/>
    </location>
</feature>
<keyword evidence="5 7" id="KW-1133">Transmembrane helix</keyword>
<dbReference type="RefSeq" id="WP_024268775.1">
    <property type="nucleotide sequence ID" value="NC_023035.1"/>
</dbReference>
<feature type="transmembrane region" description="Helical" evidence="7">
    <location>
        <begin position="106"/>
        <end position="127"/>
    </location>
</feature>
<feature type="transmembrane region" description="Helical" evidence="7">
    <location>
        <begin position="139"/>
        <end position="160"/>
    </location>
</feature>
<dbReference type="Gene3D" id="1.10.3720.10">
    <property type="entry name" value="MetI-like"/>
    <property type="match status" value="1"/>
</dbReference>
<comment type="subcellular location">
    <subcellularLocation>
        <location evidence="1 7">Cell membrane</location>
        <topology evidence="1 7">Multi-pass membrane protein</topology>
    </subcellularLocation>
</comment>
<dbReference type="KEGG" id="slr:L21SP2_2520"/>
<dbReference type="SUPFAM" id="SSF161098">
    <property type="entry name" value="MetI-like"/>
    <property type="match status" value="1"/>
</dbReference>
<dbReference type="PROSITE" id="PS50928">
    <property type="entry name" value="ABC_TM1"/>
    <property type="match status" value="1"/>
</dbReference>
<dbReference type="eggNOG" id="COG0395">
    <property type="taxonomic scope" value="Bacteria"/>
</dbReference>
<dbReference type="PANTHER" id="PTHR43744:SF2">
    <property type="entry name" value="ARABINOOLIGOSACCHARIDES TRANSPORT SYSTEM PERMEASE PROTEIN ARAQ"/>
    <property type="match status" value="1"/>
</dbReference>
<accession>V5WJ62</accession>
<evidence type="ECO:0000256" key="7">
    <source>
        <dbReference type="RuleBase" id="RU363032"/>
    </source>
</evidence>
<dbReference type="GO" id="GO:0055085">
    <property type="term" value="P:transmembrane transport"/>
    <property type="evidence" value="ECO:0007669"/>
    <property type="project" value="InterPro"/>
</dbReference>
<organism evidence="9 10">
    <name type="scientific">Salinispira pacifica</name>
    <dbReference type="NCBI Taxonomy" id="1307761"/>
    <lineage>
        <taxon>Bacteria</taxon>
        <taxon>Pseudomonadati</taxon>
        <taxon>Spirochaetota</taxon>
        <taxon>Spirochaetia</taxon>
        <taxon>Spirochaetales</taxon>
        <taxon>Spirochaetaceae</taxon>
        <taxon>Salinispira</taxon>
    </lineage>
</organism>
<dbReference type="GO" id="GO:0005886">
    <property type="term" value="C:plasma membrane"/>
    <property type="evidence" value="ECO:0007669"/>
    <property type="project" value="UniProtKB-SubCell"/>
</dbReference>
<comment type="similarity">
    <text evidence="7">Belongs to the binding-protein-dependent transport system permease family.</text>
</comment>
<dbReference type="InterPro" id="IPR000515">
    <property type="entry name" value="MetI-like"/>
</dbReference>
<dbReference type="Pfam" id="PF00528">
    <property type="entry name" value="BPD_transp_1"/>
    <property type="match status" value="1"/>
</dbReference>
<gene>
    <name evidence="9" type="ORF">L21SP2_2520</name>
</gene>
<feature type="transmembrane region" description="Helical" evidence="7">
    <location>
        <begin position="71"/>
        <end position="94"/>
    </location>
</feature>
<proteinExistence type="inferred from homology"/>
<dbReference type="PANTHER" id="PTHR43744">
    <property type="entry name" value="ABC TRANSPORTER PERMEASE PROTEIN MG189-RELATED-RELATED"/>
    <property type="match status" value="1"/>
</dbReference>
<evidence type="ECO:0000256" key="6">
    <source>
        <dbReference type="ARBA" id="ARBA00023136"/>
    </source>
</evidence>